<reference evidence="3" key="1">
    <citation type="journal article" date="2019" name="Int. J. Syst. Evol. Microbiol.">
        <title>The Global Catalogue of Microorganisms (GCM) 10K type strain sequencing project: providing services to taxonomists for standard genome sequencing and annotation.</title>
        <authorList>
            <consortium name="The Broad Institute Genomics Platform"/>
            <consortium name="The Broad Institute Genome Sequencing Center for Infectious Disease"/>
            <person name="Wu L."/>
            <person name="Ma J."/>
        </authorList>
    </citation>
    <scope>NUCLEOTIDE SEQUENCE [LARGE SCALE GENOMIC DNA]</scope>
    <source>
        <strain evidence="3">CGMCC 4.7181</strain>
    </source>
</reference>
<keyword evidence="1" id="KW-0472">Membrane</keyword>
<keyword evidence="3" id="KW-1185">Reference proteome</keyword>
<keyword evidence="1" id="KW-1133">Transmembrane helix</keyword>
<evidence type="ECO:0000256" key="1">
    <source>
        <dbReference type="SAM" id="Phobius"/>
    </source>
</evidence>
<dbReference type="RefSeq" id="WP_188701464.1">
    <property type="nucleotide sequence ID" value="NZ_BMMQ01000005.1"/>
</dbReference>
<protein>
    <submittedName>
        <fullName evidence="2">Uncharacterized protein</fullName>
    </submittedName>
</protein>
<comment type="caution">
    <text evidence="2">The sequence shown here is derived from an EMBL/GenBank/DDBJ whole genome shotgun (WGS) entry which is preliminary data.</text>
</comment>
<dbReference type="Proteomes" id="UP000638043">
    <property type="component" value="Unassembled WGS sequence"/>
</dbReference>
<accession>A0ABQ2N2U6</accession>
<evidence type="ECO:0000313" key="3">
    <source>
        <dbReference type="Proteomes" id="UP000638043"/>
    </source>
</evidence>
<organism evidence="2 3">
    <name type="scientific">Microbacterium nanhaiense</name>
    <dbReference type="NCBI Taxonomy" id="1301026"/>
    <lineage>
        <taxon>Bacteria</taxon>
        <taxon>Bacillati</taxon>
        <taxon>Actinomycetota</taxon>
        <taxon>Actinomycetes</taxon>
        <taxon>Micrococcales</taxon>
        <taxon>Microbacteriaceae</taxon>
        <taxon>Microbacterium</taxon>
    </lineage>
</organism>
<dbReference type="EMBL" id="BMMQ01000005">
    <property type="protein sequence ID" value="GGO64650.1"/>
    <property type="molecule type" value="Genomic_DNA"/>
</dbReference>
<feature type="transmembrane region" description="Helical" evidence="1">
    <location>
        <begin position="46"/>
        <end position="66"/>
    </location>
</feature>
<name>A0ABQ2N2U6_9MICO</name>
<gene>
    <name evidence="2" type="ORF">GCM10010910_20030</name>
</gene>
<sequence length="87" mass="9107">MTTKRRHPRYLQTLLLCAGALLVVIAGVTAIIEGYAADAQMRGGNVIPAIVVAGLGFASASVGLVMPRISPRRADDTDEASENRSPS</sequence>
<keyword evidence="1" id="KW-0812">Transmembrane</keyword>
<proteinExistence type="predicted"/>
<evidence type="ECO:0000313" key="2">
    <source>
        <dbReference type="EMBL" id="GGO64650.1"/>
    </source>
</evidence>